<feature type="region of interest" description="Disordered" evidence="1">
    <location>
        <begin position="1"/>
        <end position="86"/>
    </location>
</feature>
<accession>A0ABP7B517</accession>
<proteinExistence type="predicted"/>
<evidence type="ECO:0000256" key="1">
    <source>
        <dbReference type="SAM" id="MobiDB-lite"/>
    </source>
</evidence>
<evidence type="ECO:0000256" key="2">
    <source>
        <dbReference type="SAM" id="Phobius"/>
    </source>
</evidence>
<evidence type="ECO:0008006" key="5">
    <source>
        <dbReference type="Google" id="ProtNLM"/>
    </source>
</evidence>
<evidence type="ECO:0000313" key="4">
    <source>
        <dbReference type="Proteomes" id="UP001410795"/>
    </source>
</evidence>
<sequence>MSSRDDDALSWDGDDDSTLVAGDGRAAERTPERSTQRRPEPSESLPRGWRAVGRGSGEVVAASGESDETPPAAKTTGEGEDEAGSGPAPMGNVALICFGVLGGVYTLYVVGWILGGLRLREQLTGGAGVADAMSEAALWLGILAPVIWFAVTLYVTRGKPSWQRFAGLVLGVLLLVPWPFVMLGAVGL</sequence>
<keyword evidence="2" id="KW-0812">Transmembrane</keyword>
<protein>
    <recommendedName>
        <fullName evidence="5">DNA polymerase III subunit gamma/tau</fullName>
    </recommendedName>
</protein>
<dbReference type="EMBL" id="BAAAYV010000002">
    <property type="protein sequence ID" value="GAA3648160.1"/>
    <property type="molecule type" value="Genomic_DNA"/>
</dbReference>
<keyword evidence="2" id="KW-1133">Transmembrane helix</keyword>
<comment type="caution">
    <text evidence="3">The sequence shown here is derived from an EMBL/GenBank/DDBJ whole genome shotgun (WGS) entry which is preliminary data.</text>
</comment>
<feature type="transmembrane region" description="Helical" evidence="2">
    <location>
        <begin position="93"/>
        <end position="116"/>
    </location>
</feature>
<name>A0ABP7B517_9MICO</name>
<feature type="compositionally biased region" description="Basic and acidic residues" evidence="1">
    <location>
        <begin position="25"/>
        <end position="41"/>
    </location>
</feature>
<dbReference type="RefSeq" id="WP_221856507.1">
    <property type="nucleotide sequence ID" value="NZ_BAAAYV010000002.1"/>
</dbReference>
<organism evidence="3 4">
    <name type="scientific">Microbacterium marinilacus</name>
    <dbReference type="NCBI Taxonomy" id="415209"/>
    <lineage>
        <taxon>Bacteria</taxon>
        <taxon>Bacillati</taxon>
        <taxon>Actinomycetota</taxon>
        <taxon>Actinomycetes</taxon>
        <taxon>Micrococcales</taxon>
        <taxon>Microbacteriaceae</taxon>
        <taxon>Microbacterium</taxon>
    </lineage>
</organism>
<reference evidence="4" key="1">
    <citation type="journal article" date="2019" name="Int. J. Syst. Evol. Microbiol.">
        <title>The Global Catalogue of Microorganisms (GCM) 10K type strain sequencing project: providing services to taxonomists for standard genome sequencing and annotation.</title>
        <authorList>
            <consortium name="The Broad Institute Genomics Platform"/>
            <consortium name="The Broad Institute Genome Sequencing Center for Infectious Disease"/>
            <person name="Wu L."/>
            <person name="Ma J."/>
        </authorList>
    </citation>
    <scope>NUCLEOTIDE SEQUENCE [LARGE SCALE GENOMIC DNA]</scope>
    <source>
        <strain evidence="4">JCM 16546</strain>
    </source>
</reference>
<gene>
    <name evidence="3" type="ORF">GCM10022202_04670</name>
</gene>
<evidence type="ECO:0000313" key="3">
    <source>
        <dbReference type="EMBL" id="GAA3648160.1"/>
    </source>
</evidence>
<dbReference type="Proteomes" id="UP001410795">
    <property type="component" value="Unassembled WGS sequence"/>
</dbReference>
<feature type="compositionally biased region" description="Acidic residues" evidence="1">
    <location>
        <begin position="8"/>
        <end position="17"/>
    </location>
</feature>
<keyword evidence="4" id="KW-1185">Reference proteome</keyword>
<feature type="transmembrane region" description="Helical" evidence="2">
    <location>
        <begin position="167"/>
        <end position="186"/>
    </location>
</feature>
<keyword evidence="2" id="KW-0472">Membrane</keyword>
<feature type="transmembrane region" description="Helical" evidence="2">
    <location>
        <begin position="136"/>
        <end position="155"/>
    </location>
</feature>